<feature type="compositionally biased region" description="Polar residues" evidence="1">
    <location>
        <begin position="238"/>
        <end position="257"/>
    </location>
</feature>
<feature type="compositionally biased region" description="Low complexity" evidence="1">
    <location>
        <begin position="61"/>
        <end position="103"/>
    </location>
</feature>
<reference evidence="4 5" key="1">
    <citation type="submission" date="2007-08" db="EMBL/GenBank/DDBJ databases">
        <title>Draft genome sequence of Clostridium leptum (DSM 753).</title>
        <authorList>
            <person name="Sudarsanam P."/>
            <person name="Ley R."/>
            <person name="Guruge J."/>
            <person name="Turnbaugh P.J."/>
            <person name="Mahowald M."/>
            <person name="Liep D."/>
            <person name="Gordon J."/>
        </authorList>
    </citation>
    <scope>NUCLEOTIDE SEQUENCE [LARGE SCALE GENOMIC DNA]</scope>
    <source>
        <strain evidence="4 5">DSM 753</strain>
    </source>
</reference>
<feature type="compositionally biased region" description="Polar residues" evidence="1">
    <location>
        <begin position="29"/>
        <end position="43"/>
    </location>
</feature>
<feature type="compositionally biased region" description="Low complexity" evidence="1">
    <location>
        <begin position="290"/>
        <end position="300"/>
    </location>
</feature>
<keyword evidence="3" id="KW-0732">Signal</keyword>
<feature type="signal peptide" evidence="3">
    <location>
        <begin position="1"/>
        <end position="26"/>
    </location>
</feature>
<feature type="region of interest" description="Disordered" evidence="1">
    <location>
        <begin position="29"/>
        <end position="116"/>
    </location>
</feature>
<evidence type="ECO:0000313" key="5">
    <source>
        <dbReference type="Proteomes" id="UP000003490"/>
    </source>
</evidence>
<keyword evidence="2" id="KW-1133">Transmembrane helix</keyword>
<keyword evidence="2" id="KW-0812">Transmembrane</keyword>
<feature type="chain" id="PRO_5002714662" evidence="3">
    <location>
        <begin position="27"/>
        <end position="318"/>
    </location>
</feature>
<keyword evidence="2" id="KW-0472">Membrane</keyword>
<evidence type="ECO:0000256" key="1">
    <source>
        <dbReference type="SAM" id="MobiDB-lite"/>
    </source>
</evidence>
<proteinExistence type="predicted"/>
<evidence type="ECO:0000313" key="4">
    <source>
        <dbReference type="EMBL" id="EDO61382.1"/>
    </source>
</evidence>
<feature type="region of interest" description="Disordered" evidence="1">
    <location>
        <begin position="228"/>
        <end position="318"/>
    </location>
</feature>
<dbReference type="HOGENOM" id="CLU_873472_0_0_9"/>
<comment type="caution">
    <text evidence="4">The sequence shown here is derived from an EMBL/GenBank/DDBJ whole genome shotgun (WGS) entry which is preliminary data.</text>
</comment>
<name>A7VT86_9FIRM</name>
<sequence length="318" mass="34394">MKRKHLIAALITVAVIVGSLAFPAFAEATQTAEDPASSVASQDSVPTSSAPPPSSEPAPVPSESVSSSTEPEEPSSVYEEPSSQYYEEPSSVYEEPSSQYYEEPSSDDYGYNYEDSSTYTDSAITGSLLPETSADGASGTTSHNWDKLLENINSANAAGMEDGTFVFKDDPDNTNNTGANDGGWILWTGIGFIFLAVCGISYVIYANFFSKKCPRKRLAAAQAAQRARIQSSSAKRQVPQQQTLSSAKGRPDSSSSAYGDGYHYTTKKPASPQKSTSSRPAAAPRRDKSSNPSQRPPQSRQYKRSQSNDDFWDKFFDK</sequence>
<dbReference type="AlphaFoldDB" id="A7VT86"/>
<evidence type="ECO:0000256" key="2">
    <source>
        <dbReference type="SAM" id="Phobius"/>
    </source>
</evidence>
<evidence type="ECO:0000256" key="3">
    <source>
        <dbReference type="SAM" id="SignalP"/>
    </source>
</evidence>
<dbReference type="Proteomes" id="UP000003490">
    <property type="component" value="Unassembled WGS sequence"/>
</dbReference>
<gene>
    <name evidence="4" type="ORF">CLOLEP_01777</name>
</gene>
<protein>
    <submittedName>
        <fullName evidence="4">Uncharacterized protein</fullName>
    </submittedName>
</protein>
<feature type="transmembrane region" description="Helical" evidence="2">
    <location>
        <begin position="184"/>
        <end position="208"/>
    </location>
</feature>
<organism evidence="4 5">
    <name type="scientific">[Clostridium] leptum DSM 753</name>
    <dbReference type="NCBI Taxonomy" id="428125"/>
    <lineage>
        <taxon>Bacteria</taxon>
        <taxon>Bacillati</taxon>
        <taxon>Bacillota</taxon>
        <taxon>Clostridia</taxon>
        <taxon>Eubacteriales</taxon>
        <taxon>Oscillospiraceae</taxon>
        <taxon>Oscillospiraceae incertae sedis</taxon>
    </lineage>
</organism>
<reference evidence="4 5" key="2">
    <citation type="submission" date="2007-08" db="EMBL/GenBank/DDBJ databases">
        <authorList>
            <person name="Fulton L."/>
            <person name="Clifton S."/>
            <person name="Fulton B."/>
            <person name="Xu J."/>
            <person name="Minx P."/>
            <person name="Pepin K.H."/>
            <person name="Johnson M."/>
            <person name="Thiruvilangam P."/>
            <person name="Bhonagiri V."/>
            <person name="Nash W.E."/>
            <person name="Wang C."/>
            <person name="Mardis E.R."/>
            <person name="Wilson R.K."/>
        </authorList>
    </citation>
    <scope>NUCLEOTIDE SEQUENCE [LARGE SCALE GENOMIC DNA]</scope>
    <source>
        <strain evidence="4 5">DSM 753</strain>
    </source>
</reference>
<accession>A7VT86</accession>
<feature type="compositionally biased region" description="Pro residues" evidence="1">
    <location>
        <begin position="49"/>
        <end position="60"/>
    </location>
</feature>
<feature type="compositionally biased region" description="Low complexity" evidence="1">
    <location>
        <begin position="228"/>
        <end position="237"/>
    </location>
</feature>
<dbReference type="EMBL" id="ABCB02000018">
    <property type="protein sequence ID" value="EDO61382.1"/>
    <property type="molecule type" value="Genomic_DNA"/>
</dbReference>